<dbReference type="KEGG" id="cmk:103188154"/>
<keyword evidence="4 15" id="KW-0812">Transmembrane</keyword>
<dbReference type="InterPro" id="IPR000276">
    <property type="entry name" value="GPCR_Rhodpsn"/>
</dbReference>
<keyword evidence="13" id="KW-0449">Lipoprotein</keyword>
<comment type="similarity">
    <text evidence="15">Belongs to the G-protein coupled receptor 1 family.</text>
</comment>
<dbReference type="InterPro" id="IPR017452">
    <property type="entry name" value="GPCR_Rhodpsn_7TM"/>
</dbReference>
<keyword evidence="10 15" id="KW-0675">Receptor</keyword>
<evidence type="ECO:0000256" key="1">
    <source>
        <dbReference type="ARBA" id="ARBA00004651"/>
    </source>
</evidence>
<comment type="subcellular location">
    <subcellularLocation>
        <location evidence="1">Cell membrane</location>
        <topology evidence="1">Multi-pass membrane protein</topology>
    </subcellularLocation>
</comment>
<dbReference type="AlphaFoldDB" id="V9KBH5"/>
<evidence type="ECO:0000256" key="17">
    <source>
        <dbReference type="SAM" id="Phobius"/>
    </source>
</evidence>
<dbReference type="GO" id="GO:0051380">
    <property type="term" value="F:norepinephrine binding"/>
    <property type="evidence" value="ECO:0007669"/>
    <property type="project" value="TreeGrafter"/>
</dbReference>
<dbReference type="OrthoDB" id="5975661at2759"/>
<keyword evidence="12 15" id="KW-0807">Transducer</keyword>
<dbReference type="GO" id="GO:0043410">
    <property type="term" value="P:positive regulation of MAPK cascade"/>
    <property type="evidence" value="ECO:0007669"/>
    <property type="project" value="TreeGrafter"/>
</dbReference>
<gene>
    <name evidence="20" type="primary">LOC103188154</name>
</gene>
<protein>
    <recommendedName>
        <fullName evidence="2">Beta-2 adrenergic receptor</fullName>
    </recommendedName>
    <alternativeName>
        <fullName evidence="14">Beta-2 adrenoreceptor</fullName>
    </alternativeName>
</protein>
<feature type="transmembrane region" description="Helical" evidence="17">
    <location>
        <begin position="328"/>
        <end position="348"/>
    </location>
</feature>
<dbReference type="Pfam" id="PF00001">
    <property type="entry name" value="7tm_1"/>
    <property type="match status" value="1"/>
</dbReference>
<reference evidence="20" key="4">
    <citation type="submission" date="2025-05" db="UniProtKB">
        <authorList>
            <consortium name="Ensembl"/>
        </authorList>
    </citation>
    <scope>IDENTIFICATION</scope>
</reference>
<evidence type="ECO:0000256" key="10">
    <source>
        <dbReference type="ARBA" id="ARBA00023170"/>
    </source>
</evidence>
<dbReference type="PANTHER" id="PTHR24248:SF21">
    <property type="entry name" value="BETA-2 ADRENERGIC RECEPTOR"/>
    <property type="match status" value="1"/>
</dbReference>
<name>V9KBH5_CALMI</name>
<keyword evidence="21" id="KW-1185">Reference proteome</keyword>
<proteinExistence type="evidence at transcript level"/>
<feature type="compositionally biased region" description="Basic and acidic residues" evidence="16">
    <location>
        <begin position="419"/>
        <end position="434"/>
    </location>
</feature>
<dbReference type="GO" id="GO:0005886">
    <property type="term" value="C:plasma membrane"/>
    <property type="evidence" value="ECO:0007669"/>
    <property type="project" value="UniProtKB-SubCell"/>
</dbReference>
<evidence type="ECO:0000256" key="12">
    <source>
        <dbReference type="ARBA" id="ARBA00023224"/>
    </source>
</evidence>
<dbReference type="OMA" id="CEFWISI"/>
<feature type="transmembrane region" description="Helical" evidence="17">
    <location>
        <begin position="120"/>
        <end position="141"/>
    </location>
</feature>
<evidence type="ECO:0000256" key="6">
    <source>
        <dbReference type="ARBA" id="ARBA00023040"/>
    </source>
</evidence>
<evidence type="ECO:0000256" key="9">
    <source>
        <dbReference type="ARBA" id="ARBA00023157"/>
    </source>
</evidence>
<keyword evidence="7 17" id="KW-0472">Membrane</keyword>
<dbReference type="PROSITE" id="PS00237">
    <property type="entry name" value="G_PROTEIN_RECEP_F1_1"/>
    <property type="match status" value="1"/>
</dbReference>
<evidence type="ECO:0000256" key="16">
    <source>
        <dbReference type="SAM" id="MobiDB-lite"/>
    </source>
</evidence>
<dbReference type="GO" id="GO:0004941">
    <property type="term" value="F:beta2-adrenergic receptor activity"/>
    <property type="evidence" value="ECO:0007669"/>
    <property type="project" value="TreeGrafter"/>
</dbReference>
<evidence type="ECO:0000256" key="2">
    <source>
        <dbReference type="ARBA" id="ARBA00022188"/>
    </source>
</evidence>
<dbReference type="Ensembl" id="ENSCMIT00000005623.1">
    <property type="protein sequence ID" value="ENSCMIP00000005436.1"/>
    <property type="gene ID" value="ENSCMIG00000003155.1"/>
</dbReference>
<keyword evidence="6 15" id="KW-0297">G-protein coupled receptor</keyword>
<evidence type="ECO:0000256" key="5">
    <source>
        <dbReference type="ARBA" id="ARBA00022989"/>
    </source>
</evidence>
<dbReference type="RefSeq" id="XP_007906214.1">
    <property type="nucleotide sequence ID" value="XM_007908023.2"/>
</dbReference>
<dbReference type="GO" id="GO:0071880">
    <property type="term" value="P:adenylate cyclase-activating adrenergic receptor signaling pathway"/>
    <property type="evidence" value="ECO:0007669"/>
    <property type="project" value="TreeGrafter"/>
</dbReference>
<dbReference type="EMBL" id="JW862626">
    <property type="protein sequence ID" value="AFO95143.1"/>
    <property type="molecule type" value="mRNA"/>
</dbReference>
<evidence type="ECO:0000259" key="18">
    <source>
        <dbReference type="PROSITE" id="PS50262"/>
    </source>
</evidence>
<reference evidence="21" key="1">
    <citation type="journal article" date="2006" name="Science">
        <title>Ancient noncoding elements conserved in the human genome.</title>
        <authorList>
            <person name="Venkatesh B."/>
            <person name="Kirkness E.F."/>
            <person name="Loh Y.H."/>
            <person name="Halpern A.L."/>
            <person name="Lee A.P."/>
            <person name="Johnson J."/>
            <person name="Dandona N."/>
            <person name="Viswanathan L.D."/>
            <person name="Tay A."/>
            <person name="Venter J.C."/>
            <person name="Strausberg R.L."/>
            <person name="Brenner S."/>
        </authorList>
    </citation>
    <scope>NUCLEOTIDE SEQUENCE [LARGE SCALE GENOMIC DNA]</scope>
</reference>
<dbReference type="PRINTS" id="PR00237">
    <property type="entry name" value="GPCRRHODOPSN"/>
</dbReference>
<dbReference type="STRING" id="7868.ENSCMIP00000005436"/>
<feature type="transmembrane region" description="Helical" evidence="17">
    <location>
        <begin position="82"/>
        <end position="108"/>
    </location>
</feature>
<dbReference type="FunFam" id="1.20.1070.10:FF:000057">
    <property type="entry name" value="Beta-1 adrenergic receptor"/>
    <property type="match status" value="1"/>
</dbReference>
<dbReference type="PRINTS" id="PR01103">
    <property type="entry name" value="ADRENERGICR"/>
</dbReference>
<accession>V9KBH5</accession>
<dbReference type="GeneTree" id="ENSGT00940000159538"/>
<feature type="region of interest" description="Disordered" evidence="16">
    <location>
        <begin position="254"/>
        <end position="275"/>
    </location>
</feature>
<dbReference type="GeneID" id="103188154"/>
<reference evidence="21" key="2">
    <citation type="journal article" date="2007" name="PLoS Biol.">
        <title>Survey sequencing and comparative analysis of the elephant shark (Callorhinchus milii) genome.</title>
        <authorList>
            <person name="Venkatesh B."/>
            <person name="Kirkness E.F."/>
            <person name="Loh Y.H."/>
            <person name="Halpern A.L."/>
            <person name="Lee A.P."/>
            <person name="Johnson J."/>
            <person name="Dandona N."/>
            <person name="Viswanathan L.D."/>
            <person name="Tay A."/>
            <person name="Venter J.C."/>
            <person name="Strausberg R.L."/>
            <person name="Brenner S."/>
        </authorList>
    </citation>
    <scope>NUCLEOTIDE SEQUENCE [LARGE SCALE GENOMIC DNA]</scope>
</reference>
<keyword evidence="5 17" id="KW-1133">Transmembrane helix</keyword>
<evidence type="ECO:0000256" key="15">
    <source>
        <dbReference type="RuleBase" id="RU000688"/>
    </source>
</evidence>
<feature type="transmembrane region" description="Helical" evidence="17">
    <location>
        <begin position="292"/>
        <end position="316"/>
    </location>
</feature>
<feature type="domain" description="G-protein coupled receptors family 1 profile" evidence="18">
    <location>
        <begin position="62"/>
        <end position="347"/>
    </location>
</feature>
<dbReference type="SUPFAM" id="SSF81321">
    <property type="entry name" value="Family A G protein-coupled receptor-like"/>
    <property type="match status" value="1"/>
</dbReference>
<evidence type="ECO:0000313" key="19">
    <source>
        <dbReference type="EMBL" id="AFO95143.1"/>
    </source>
</evidence>
<feature type="transmembrane region" description="Helical" evidence="17">
    <location>
        <begin position="162"/>
        <end position="183"/>
    </location>
</feature>
<evidence type="ECO:0000313" key="20">
    <source>
        <dbReference type="Ensembl" id="ENSCMIP00000005436.1"/>
    </source>
</evidence>
<dbReference type="Gene3D" id="1.20.1070.10">
    <property type="entry name" value="Rhodopsin 7-helix transmembrane proteins"/>
    <property type="match status" value="1"/>
</dbReference>
<evidence type="ECO:0000256" key="7">
    <source>
        <dbReference type="ARBA" id="ARBA00023136"/>
    </source>
</evidence>
<evidence type="ECO:0000256" key="13">
    <source>
        <dbReference type="ARBA" id="ARBA00023288"/>
    </source>
</evidence>
<sequence>MGSQVTNADVQPTTEGFYFNATQSATNSINITSSSSNDGLSPDLKIVVSLVMSLIVVAIVFGNVLVIVAIARFQRLQTVTNYFITSLACADLVMGLIVVPFGAVRIVTDEWHFHNFWCDFWTSLDVLCVTASIETLCVIALDRYLAITSPFRYQSLLTKCKARLVVLLVWMVAGLTSFLPIYMRWWRLSDTESLRCYADPKCCEFLTNREFAIASSIVSFYLPLVVMVFVYGRVFQEARQQLKKISRCEGRFHGPAGDQGSAPLANSNGKGGAVKQAPKRTSRFLNLKEHKALKTLGIIMGTFTLCWLPFFIVNVVNVISQDSVSKPVFVFLNWVGYSNSAFNPLIYCRSSDFRRAFQSLLWGCRDSHGAAACASHPAPGGPAGGLPSDCTGGQADERSSQHNGCALLGGSVTHSPGDSPEHNANHRRLLDSVI</sequence>
<feature type="transmembrane region" description="Helical" evidence="17">
    <location>
        <begin position="46"/>
        <end position="70"/>
    </location>
</feature>
<dbReference type="GO" id="GO:0002025">
    <property type="term" value="P:norepinephrine-epinephrine-mediated vasodilation involved in regulation of systemic arterial blood pressure"/>
    <property type="evidence" value="ECO:0007669"/>
    <property type="project" value="TreeGrafter"/>
</dbReference>
<keyword evidence="11" id="KW-0325">Glycoprotein</keyword>
<dbReference type="PANTHER" id="PTHR24248">
    <property type="entry name" value="ADRENERGIC RECEPTOR-RELATED G-PROTEIN COUPLED RECEPTOR"/>
    <property type="match status" value="1"/>
</dbReference>
<evidence type="ECO:0000256" key="8">
    <source>
        <dbReference type="ARBA" id="ARBA00023139"/>
    </source>
</evidence>
<evidence type="ECO:0000256" key="4">
    <source>
        <dbReference type="ARBA" id="ARBA00022692"/>
    </source>
</evidence>
<dbReference type="PROSITE" id="PS50262">
    <property type="entry name" value="G_PROTEIN_RECEP_F1_2"/>
    <property type="match status" value="1"/>
</dbReference>
<dbReference type="SMART" id="SM01381">
    <property type="entry name" value="7TM_GPCR_Srsx"/>
    <property type="match status" value="1"/>
</dbReference>
<feature type="transmembrane region" description="Helical" evidence="17">
    <location>
        <begin position="211"/>
        <end position="234"/>
    </location>
</feature>
<dbReference type="Proteomes" id="UP000314986">
    <property type="component" value="Unassembled WGS sequence"/>
</dbReference>
<feature type="region of interest" description="Disordered" evidence="16">
    <location>
        <begin position="410"/>
        <end position="434"/>
    </location>
</feature>
<evidence type="ECO:0000313" key="21">
    <source>
        <dbReference type="Proteomes" id="UP000314986"/>
    </source>
</evidence>
<evidence type="ECO:0000256" key="11">
    <source>
        <dbReference type="ARBA" id="ARBA00023180"/>
    </source>
</evidence>
<organism evidence="19">
    <name type="scientific">Callorhinchus milii</name>
    <name type="common">Ghost shark</name>
    <dbReference type="NCBI Taxonomy" id="7868"/>
    <lineage>
        <taxon>Eukaryota</taxon>
        <taxon>Metazoa</taxon>
        <taxon>Chordata</taxon>
        <taxon>Craniata</taxon>
        <taxon>Vertebrata</taxon>
        <taxon>Chondrichthyes</taxon>
        <taxon>Holocephali</taxon>
        <taxon>Chimaeriformes</taxon>
        <taxon>Callorhinchidae</taxon>
        <taxon>Callorhinchus</taxon>
    </lineage>
</organism>
<evidence type="ECO:0000256" key="3">
    <source>
        <dbReference type="ARBA" id="ARBA00022475"/>
    </source>
</evidence>
<dbReference type="InterPro" id="IPR002233">
    <property type="entry name" value="ADR_fam"/>
</dbReference>
<reference evidence="19 21" key="3">
    <citation type="journal article" date="2014" name="Nature">
        <title>Elephant shark genome provides unique insights into gnathostome evolution.</title>
        <authorList>
            <consortium name="International Elephant Shark Genome Sequencing Consortium"/>
            <person name="Venkatesh B."/>
            <person name="Lee A.P."/>
            <person name="Ravi V."/>
            <person name="Maurya A.K."/>
            <person name="Lian M.M."/>
            <person name="Swann J.B."/>
            <person name="Ohta Y."/>
            <person name="Flajnik M.F."/>
            <person name="Sutoh Y."/>
            <person name="Kasahara M."/>
            <person name="Hoon S."/>
            <person name="Gangu V."/>
            <person name="Roy S.W."/>
            <person name="Irimia M."/>
            <person name="Korzh V."/>
            <person name="Kondrychyn I."/>
            <person name="Lim Z.W."/>
            <person name="Tay B.H."/>
            <person name="Tohari S."/>
            <person name="Kong K.W."/>
            <person name="Ho S."/>
            <person name="Lorente-Galdos B."/>
            <person name="Quilez J."/>
            <person name="Marques-Bonet T."/>
            <person name="Raney B.J."/>
            <person name="Ingham P.W."/>
            <person name="Tay A."/>
            <person name="Hillier L.W."/>
            <person name="Minx P."/>
            <person name="Boehm T."/>
            <person name="Wilson R.K."/>
            <person name="Brenner S."/>
            <person name="Warren W.C."/>
        </authorList>
    </citation>
    <scope>NUCLEOTIDE SEQUENCE</scope>
    <source>
        <tissue evidence="19">Heart</tissue>
    </source>
</reference>
<keyword evidence="3" id="KW-1003">Cell membrane</keyword>
<keyword evidence="9" id="KW-1015">Disulfide bond</keyword>
<keyword evidence="8" id="KW-0564">Palmitate</keyword>
<evidence type="ECO:0000256" key="14">
    <source>
        <dbReference type="ARBA" id="ARBA00030379"/>
    </source>
</evidence>